<protein>
    <submittedName>
        <fullName evidence="1">Uncharacterized protein</fullName>
    </submittedName>
</protein>
<proteinExistence type="predicted"/>
<organism evidence="1 2">
    <name type="scientific">Kaistella haifensis DSM 19056</name>
    <dbReference type="NCBI Taxonomy" id="1450526"/>
    <lineage>
        <taxon>Bacteria</taxon>
        <taxon>Pseudomonadati</taxon>
        <taxon>Bacteroidota</taxon>
        <taxon>Flavobacteriia</taxon>
        <taxon>Flavobacteriales</taxon>
        <taxon>Weeksellaceae</taxon>
        <taxon>Chryseobacterium group</taxon>
        <taxon>Kaistella</taxon>
    </lineage>
</organism>
<gene>
    <name evidence="1" type="ORF">AP75_02015</name>
</gene>
<reference evidence="1 2" key="1">
    <citation type="submission" date="2014-01" db="EMBL/GenBank/DDBJ databases">
        <authorList>
            <consortium name="Genome Consortium for Active Teaching"/>
            <person name="Sontag T.C."/>
            <person name="Newman J.D."/>
        </authorList>
    </citation>
    <scope>NUCLEOTIDE SEQUENCE [LARGE SCALE GENOMIC DNA]</scope>
    <source>
        <strain evidence="1 2">DSM 19056</strain>
    </source>
</reference>
<dbReference type="RefSeq" id="WP_088263484.1">
    <property type="nucleotide sequence ID" value="NZ_JASZ02000002.1"/>
</dbReference>
<keyword evidence="2" id="KW-1185">Reference proteome</keyword>
<reference evidence="1 2" key="2">
    <citation type="submission" date="2017-05" db="EMBL/GenBank/DDBJ databases">
        <title>Genome of Chryseobacterium haifense.</title>
        <authorList>
            <person name="Newman J.D."/>
        </authorList>
    </citation>
    <scope>NUCLEOTIDE SEQUENCE [LARGE SCALE GENOMIC DNA]</scope>
    <source>
        <strain evidence="1 2">DSM 19056</strain>
    </source>
</reference>
<evidence type="ECO:0000313" key="1">
    <source>
        <dbReference type="EMBL" id="OWK99287.1"/>
    </source>
</evidence>
<name>A0A246BC78_9FLAO</name>
<sequence>MGKATGGLVQQQFGKMAGSLLNSSSVLRLNFCAKLNICASISATSPSCKPLPAIPLLENEVVFSR</sequence>
<dbReference type="Proteomes" id="UP000197587">
    <property type="component" value="Unassembled WGS sequence"/>
</dbReference>
<accession>A0A246BC78</accession>
<comment type="caution">
    <text evidence="1">The sequence shown here is derived from an EMBL/GenBank/DDBJ whole genome shotgun (WGS) entry which is preliminary data.</text>
</comment>
<dbReference type="AlphaFoldDB" id="A0A246BC78"/>
<dbReference type="EMBL" id="JASZ02000002">
    <property type="protein sequence ID" value="OWK99287.1"/>
    <property type="molecule type" value="Genomic_DNA"/>
</dbReference>
<evidence type="ECO:0000313" key="2">
    <source>
        <dbReference type="Proteomes" id="UP000197587"/>
    </source>
</evidence>